<sequence length="322" mass="37224">MMFYMVTPMLAVSIGFSVSSNSWMTIWMGMEINLIMFLILNFKSKNMFTSESSMKYFLIQSLGSLFILISLSTNNLIYENWPLPDMYSIPLAMMLKSGLAPLHSWTPPIISKMSYINIFLFLTMQKIIPLMVCFCSWMNILMLSCLANVILGSLGGITQSSLIKIMIFSSINNSGWMIMSLSQSFSLFIMFFSSYTILTLVLMYWLYKTQLKWIIQIKMTDLNTKFSIYSTMMSLSGLPPLLGFFPKWMIINYMFNKMIYTTSLMIITSVMMMFFYIKMAMTSMFMFNLSLKNKSNLKQLLFFNSIPLAINCSGAFMFFILT</sequence>
<evidence type="ECO:0000256" key="8">
    <source>
        <dbReference type="ARBA" id="ARBA00022692"/>
    </source>
</evidence>
<dbReference type="PANTHER" id="PTHR46552:SF1">
    <property type="entry name" value="NADH-UBIQUINONE OXIDOREDUCTASE CHAIN 2"/>
    <property type="match status" value="1"/>
</dbReference>
<keyword evidence="15 18" id="KW-0496">Mitochondrion</keyword>
<organism evidence="20">
    <name type="scientific">Colposcenia ignota</name>
    <dbReference type="NCBI Taxonomy" id="3230277"/>
    <lineage>
        <taxon>Eukaryota</taxon>
        <taxon>Metazoa</taxon>
        <taxon>Ecdysozoa</taxon>
        <taxon>Arthropoda</taxon>
        <taxon>Hexapoda</taxon>
        <taxon>Insecta</taxon>
        <taxon>Pterygota</taxon>
        <taxon>Neoptera</taxon>
        <taxon>Paraneoptera</taxon>
        <taxon>Hemiptera</taxon>
        <taxon>Sternorrhyncha</taxon>
        <taxon>Psylloidea</taxon>
        <taxon>Aphalaridae</taxon>
        <taxon>Colposcenia</taxon>
    </lineage>
</organism>
<feature type="domain" description="NADH:quinone oxidoreductase/Mrp antiporter transmembrane" evidence="19">
    <location>
        <begin position="20"/>
        <end position="271"/>
    </location>
</feature>
<feature type="transmembrane region" description="Helical" evidence="18">
    <location>
        <begin position="127"/>
        <end position="150"/>
    </location>
</feature>
<feature type="transmembrane region" description="Helical" evidence="18">
    <location>
        <begin position="20"/>
        <end position="42"/>
    </location>
</feature>
<dbReference type="EMBL" id="PP836784">
    <property type="protein sequence ID" value="XCH32303.1"/>
    <property type="molecule type" value="Genomic_DNA"/>
</dbReference>
<proteinExistence type="inferred from homology"/>
<dbReference type="InterPro" id="IPR003917">
    <property type="entry name" value="NADH_UbQ_OxRdtase_chain2"/>
</dbReference>
<comment type="function">
    <text evidence="1">Core subunit of the mitochondrial membrane respiratory chain NADH dehydrogenase (Complex I) that is believed to belong to the minimal assembly required for catalysis. Complex I functions in the transfer of electrons from NADH to the respiratory chain. The immediate electron acceptor for the enzyme is believed to be ubiquinone.</text>
</comment>
<evidence type="ECO:0000256" key="9">
    <source>
        <dbReference type="ARBA" id="ARBA00022792"/>
    </source>
</evidence>
<dbReference type="AlphaFoldDB" id="A0AAU8G9L7"/>
<evidence type="ECO:0000256" key="16">
    <source>
        <dbReference type="ARBA" id="ARBA00023136"/>
    </source>
</evidence>
<evidence type="ECO:0000256" key="3">
    <source>
        <dbReference type="ARBA" id="ARBA00007012"/>
    </source>
</evidence>
<comment type="catalytic activity">
    <reaction evidence="17 18">
        <text>a ubiquinone + NADH + 5 H(+)(in) = a ubiquinol + NAD(+) + 4 H(+)(out)</text>
        <dbReference type="Rhea" id="RHEA:29091"/>
        <dbReference type="Rhea" id="RHEA-COMP:9565"/>
        <dbReference type="Rhea" id="RHEA-COMP:9566"/>
        <dbReference type="ChEBI" id="CHEBI:15378"/>
        <dbReference type="ChEBI" id="CHEBI:16389"/>
        <dbReference type="ChEBI" id="CHEBI:17976"/>
        <dbReference type="ChEBI" id="CHEBI:57540"/>
        <dbReference type="ChEBI" id="CHEBI:57945"/>
        <dbReference type="EC" id="7.1.1.2"/>
    </reaction>
</comment>
<feature type="transmembrane region" description="Helical" evidence="18">
    <location>
        <begin position="54"/>
        <end position="78"/>
    </location>
</feature>
<dbReference type="GO" id="GO:0006120">
    <property type="term" value="P:mitochondrial electron transport, NADH to ubiquinone"/>
    <property type="evidence" value="ECO:0007669"/>
    <property type="project" value="InterPro"/>
</dbReference>
<keyword evidence="6" id="KW-0813">Transport</keyword>
<gene>
    <name evidence="20" type="primary">ND2</name>
</gene>
<accession>A0AAU8G9L7</accession>
<keyword evidence="14 18" id="KW-0830">Ubiquinone</keyword>
<evidence type="ECO:0000256" key="12">
    <source>
        <dbReference type="ARBA" id="ARBA00022989"/>
    </source>
</evidence>
<name>A0AAU8G9L7_9HEMI</name>
<keyword evidence="16 18" id="KW-0472">Membrane</keyword>
<evidence type="ECO:0000313" key="20">
    <source>
        <dbReference type="EMBL" id="XCH32303.1"/>
    </source>
</evidence>
<dbReference type="PRINTS" id="PR01436">
    <property type="entry name" value="NADHDHGNASE2"/>
</dbReference>
<keyword evidence="11 18" id="KW-0249">Electron transport</keyword>
<evidence type="ECO:0000256" key="4">
    <source>
        <dbReference type="ARBA" id="ARBA00012944"/>
    </source>
</evidence>
<dbReference type="PANTHER" id="PTHR46552">
    <property type="entry name" value="NADH-UBIQUINONE OXIDOREDUCTASE CHAIN 2"/>
    <property type="match status" value="1"/>
</dbReference>
<evidence type="ECO:0000256" key="11">
    <source>
        <dbReference type="ARBA" id="ARBA00022982"/>
    </source>
</evidence>
<dbReference type="EC" id="7.1.1.2" evidence="4 18"/>
<feature type="transmembrane region" description="Helical" evidence="18">
    <location>
        <begin position="185"/>
        <end position="207"/>
    </location>
</feature>
<evidence type="ECO:0000256" key="7">
    <source>
        <dbReference type="ARBA" id="ARBA00022660"/>
    </source>
</evidence>
<dbReference type="GO" id="GO:0008137">
    <property type="term" value="F:NADH dehydrogenase (ubiquinone) activity"/>
    <property type="evidence" value="ECO:0007669"/>
    <property type="project" value="UniProtKB-EC"/>
</dbReference>
<evidence type="ECO:0000256" key="15">
    <source>
        <dbReference type="ARBA" id="ARBA00023128"/>
    </source>
</evidence>
<keyword evidence="8 18" id="KW-0812">Transmembrane</keyword>
<dbReference type="InterPro" id="IPR001750">
    <property type="entry name" value="ND/Mrp_TM"/>
</dbReference>
<dbReference type="GO" id="GO:0005743">
    <property type="term" value="C:mitochondrial inner membrane"/>
    <property type="evidence" value="ECO:0007669"/>
    <property type="project" value="UniProtKB-SubCell"/>
</dbReference>
<evidence type="ECO:0000256" key="1">
    <source>
        <dbReference type="ARBA" id="ARBA00003257"/>
    </source>
</evidence>
<evidence type="ECO:0000256" key="14">
    <source>
        <dbReference type="ARBA" id="ARBA00023075"/>
    </source>
</evidence>
<evidence type="ECO:0000259" key="19">
    <source>
        <dbReference type="Pfam" id="PF00361"/>
    </source>
</evidence>
<comment type="similarity">
    <text evidence="3 18">Belongs to the complex I subunit 2 family.</text>
</comment>
<dbReference type="InterPro" id="IPR050175">
    <property type="entry name" value="Complex_I_Subunit_2"/>
</dbReference>
<keyword evidence="10 18" id="KW-1278">Translocase</keyword>
<feature type="transmembrane region" description="Helical" evidence="18">
    <location>
        <begin position="258"/>
        <end position="279"/>
    </location>
</feature>
<evidence type="ECO:0000256" key="2">
    <source>
        <dbReference type="ARBA" id="ARBA00004448"/>
    </source>
</evidence>
<evidence type="ECO:0000256" key="6">
    <source>
        <dbReference type="ARBA" id="ARBA00022448"/>
    </source>
</evidence>
<feature type="transmembrane region" description="Helical" evidence="18">
    <location>
        <begin position="300"/>
        <end position="321"/>
    </location>
</feature>
<comment type="function">
    <text evidence="18">Core subunit of the mitochondrial membrane respiratory chain NADH dehydrogenase (Complex I) which catalyzes electron transfer from NADH through the respiratory chain, using ubiquinone as an electron acceptor. Essential for the catalytic activity and assembly of complex I.</text>
</comment>
<evidence type="ECO:0000256" key="5">
    <source>
        <dbReference type="ARBA" id="ARBA00021008"/>
    </source>
</evidence>
<reference evidence="20" key="1">
    <citation type="submission" date="2024-05" db="EMBL/GenBank/DDBJ databases">
        <authorList>
            <person name="Zhulidezi Z."/>
        </authorList>
    </citation>
    <scope>NUCLEOTIDE SEQUENCE</scope>
</reference>
<keyword evidence="13 18" id="KW-0520">NAD</keyword>
<keyword evidence="9 18" id="KW-0999">Mitochondrion inner membrane</keyword>
<dbReference type="Pfam" id="PF00361">
    <property type="entry name" value="Proton_antipo_M"/>
    <property type="match status" value="1"/>
</dbReference>
<evidence type="ECO:0000256" key="13">
    <source>
        <dbReference type="ARBA" id="ARBA00023027"/>
    </source>
</evidence>
<evidence type="ECO:0000256" key="17">
    <source>
        <dbReference type="ARBA" id="ARBA00049551"/>
    </source>
</evidence>
<feature type="transmembrane region" description="Helical" evidence="18">
    <location>
        <begin position="228"/>
        <end position="246"/>
    </location>
</feature>
<evidence type="ECO:0000256" key="18">
    <source>
        <dbReference type="RuleBase" id="RU003403"/>
    </source>
</evidence>
<protein>
    <recommendedName>
        <fullName evidence="5 18">NADH-ubiquinone oxidoreductase chain 2</fullName>
        <ecNumber evidence="4 18">7.1.1.2</ecNumber>
    </recommendedName>
</protein>
<comment type="subcellular location">
    <subcellularLocation>
        <location evidence="2 18">Mitochondrion inner membrane</location>
        <topology evidence="2 18">Multi-pass membrane protein</topology>
    </subcellularLocation>
</comment>
<geneLocation type="mitochondrion" evidence="20"/>
<keyword evidence="12 18" id="KW-1133">Transmembrane helix</keyword>
<keyword evidence="7 18" id="KW-0679">Respiratory chain</keyword>
<evidence type="ECO:0000256" key="10">
    <source>
        <dbReference type="ARBA" id="ARBA00022967"/>
    </source>
</evidence>